<name>A0AAN9P5U4_CLITE</name>
<organism evidence="1 2">
    <name type="scientific">Clitoria ternatea</name>
    <name type="common">Butterfly pea</name>
    <dbReference type="NCBI Taxonomy" id="43366"/>
    <lineage>
        <taxon>Eukaryota</taxon>
        <taxon>Viridiplantae</taxon>
        <taxon>Streptophyta</taxon>
        <taxon>Embryophyta</taxon>
        <taxon>Tracheophyta</taxon>
        <taxon>Spermatophyta</taxon>
        <taxon>Magnoliopsida</taxon>
        <taxon>eudicotyledons</taxon>
        <taxon>Gunneridae</taxon>
        <taxon>Pentapetalae</taxon>
        <taxon>rosids</taxon>
        <taxon>fabids</taxon>
        <taxon>Fabales</taxon>
        <taxon>Fabaceae</taxon>
        <taxon>Papilionoideae</taxon>
        <taxon>50 kb inversion clade</taxon>
        <taxon>NPAAA clade</taxon>
        <taxon>indigoferoid/millettioid clade</taxon>
        <taxon>Phaseoleae</taxon>
        <taxon>Clitoria</taxon>
    </lineage>
</organism>
<protein>
    <submittedName>
        <fullName evidence="1">Uncharacterized protein</fullName>
    </submittedName>
</protein>
<reference evidence="1 2" key="1">
    <citation type="submission" date="2024-01" db="EMBL/GenBank/DDBJ databases">
        <title>The genomes of 5 underutilized Papilionoideae crops provide insights into root nodulation and disease resistance.</title>
        <authorList>
            <person name="Yuan L."/>
        </authorList>
    </citation>
    <scope>NUCLEOTIDE SEQUENCE [LARGE SCALE GENOMIC DNA]</scope>
    <source>
        <strain evidence="1">LY-2023</strain>
        <tissue evidence="1">Leaf</tissue>
    </source>
</reference>
<comment type="caution">
    <text evidence="1">The sequence shown here is derived from an EMBL/GenBank/DDBJ whole genome shotgun (WGS) entry which is preliminary data.</text>
</comment>
<dbReference type="PANTHER" id="PTHR35488:SF4">
    <property type="entry name" value="DUF4005 DOMAIN-CONTAINING PROTEIN"/>
    <property type="match status" value="1"/>
</dbReference>
<proteinExistence type="predicted"/>
<dbReference type="EMBL" id="JAYKXN010000005">
    <property type="protein sequence ID" value="KAK7285694.1"/>
    <property type="molecule type" value="Genomic_DNA"/>
</dbReference>
<sequence length="146" mass="16910">MMKKSPLHEACYGLDLQKNFSQFLEESKQNVNEVKLRNSSVYPEECGKTGLEKAKKDKKSWKRYLISWWKANKKSKHEAEPTNSYGKRKGHVSGPIYYCGKGPHVKQWRPTSGPLTSLFKPTKREEGEIPYMPLNQQNYGPLYLVT</sequence>
<evidence type="ECO:0000313" key="1">
    <source>
        <dbReference type="EMBL" id="KAK7285694.1"/>
    </source>
</evidence>
<dbReference type="AlphaFoldDB" id="A0AAN9P5U4"/>
<dbReference type="PANTHER" id="PTHR35488">
    <property type="entry name" value="OS05G0358900 PROTEIN-RELATED"/>
    <property type="match status" value="1"/>
</dbReference>
<accession>A0AAN9P5U4</accession>
<keyword evidence="2" id="KW-1185">Reference proteome</keyword>
<gene>
    <name evidence="1" type="ORF">RJT34_20472</name>
</gene>
<evidence type="ECO:0000313" key="2">
    <source>
        <dbReference type="Proteomes" id="UP001359559"/>
    </source>
</evidence>
<dbReference type="Proteomes" id="UP001359559">
    <property type="component" value="Unassembled WGS sequence"/>
</dbReference>